<evidence type="ECO:0000256" key="11">
    <source>
        <dbReference type="ARBA" id="ARBA00048366"/>
    </source>
</evidence>
<dbReference type="PANTHER" id="PTHR17490">
    <property type="entry name" value="SUA5"/>
    <property type="match status" value="1"/>
</dbReference>
<evidence type="ECO:0000256" key="5">
    <source>
        <dbReference type="ARBA" id="ARBA00022679"/>
    </source>
</evidence>
<feature type="domain" description="YrdC-like" evidence="12">
    <location>
        <begin position="10"/>
        <end position="203"/>
    </location>
</feature>
<name>A0A965GDR0_9PROT</name>
<evidence type="ECO:0000256" key="7">
    <source>
        <dbReference type="ARBA" id="ARBA00022695"/>
    </source>
</evidence>
<reference evidence="13" key="1">
    <citation type="submission" date="2018-10" db="EMBL/GenBank/DDBJ databases">
        <title>Iterative Subtractive Binning of Freshwater Chronoseries Metagenomes Recovers Nearly Complete Genomes from over Four Hundred Novel Species.</title>
        <authorList>
            <person name="Rodriguez-R L.M."/>
            <person name="Tsementzi D."/>
            <person name="Luo C."/>
            <person name="Konstantinidis K.T."/>
        </authorList>
    </citation>
    <scope>NUCLEOTIDE SEQUENCE</scope>
    <source>
        <strain evidence="13">WB5_2A_028</strain>
    </source>
</reference>
<dbReference type="Gene3D" id="3.90.870.10">
    <property type="entry name" value="DHBP synthase"/>
    <property type="match status" value="1"/>
</dbReference>
<evidence type="ECO:0000313" key="14">
    <source>
        <dbReference type="Proteomes" id="UP000740727"/>
    </source>
</evidence>
<evidence type="ECO:0000256" key="10">
    <source>
        <dbReference type="ARBA" id="ARBA00029774"/>
    </source>
</evidence>
<evidence type="ECO:0000256" key="2">
    <source>
        <dbReference type="ARBA" id="ARBA00007663"/>
    </source>
</evidence>
<organism evidence="13 14">
    <name type="scientific">Candidatus Fonsibacter lacus</name>
    <dbReference type="NCBI Taxonomy" id="2576439"/>
    <lineage>
        <taxon>Bacteria</taxon>
        <taxon>Pseudomonadati</taxon>
        <taxon>Pseudomonadota</taxon>
        <taxon>Alphaproteobacteria</taxon>
        <taxon>Candidatus Pelagibacterales</taxon>
        <taxon>Candidatus Pelagibacterales incertae sedis</taxon>
        <taxon>Candidatus Fonsibacter</taxon>
    </lineage>
</organism>
<dbReference type="EC" id="2.7.7.87" evidence="3"/>
<comment type="catalytic activity">
    <reaction evidence="11">
        <text>L-threonine + hydrogencarbonate + ATP = L-threonylcarbamoyladenylate + diphosphate + H2O</text>
        <dbReference type="Rhea" id="RHEA:36407"/>
        <dbReference type="ChEBI" id="CHEBI:15377"/>
        <dbReference type="ChEBI" id="CHEBI:17544"/>
        <dbReference type="ChEBI" id="CHEBI:30616"/>
        <dbReference type="ChEBI" id="CHEBI:33019"/>
        <dbReference type="ChEBI" id="CHEBI:57926"/>
        <dbReference type="ChEBI" id="CHEBI:73682"/>
        <dbReference type="EC" id="2.7.7.87"/>
    </reaction>
</comment>
<dbReference type="SUPFAM" id="SSF55821">
    <property type="entry name" value="YrdC/RibB"/>
    <property type="match status" value="1"/>
</dbReference>
<dbReference type="GO" id="GO:0000049">
    <property type="term" value="F:tRNA binding"/>
    <property type="evidence" value="ECO:0007669"/>
    <property type="project" value="TreeGrafter"/>
</dbReference>
<keyword evidence="9" id="KW-0067">ATP-binding</keyword>
<dbReference type="GO" id="GO:0008033">
    <property type="term" value="P:tRNA processing"/>
    <property type="evidence" value="ECO:0007669"/>
    <property type="project" value="UniProtKB-KW"/>
</dbReference>
<dbReference type="EMBL" id="RFXN01000157">
    <property type="protein sequence ID" value="NBR94472.1"/>
    <property type="molecule type" value="Genomic_DNA"/>
</dbReference>
<sequence length="220" mass="23417">MAELVSIENPAAIDRALREIRSGNVISFPLENSYVFAADAFNRAAVSELHLLRSDPPGQAASVMIGDKSRIVGIIREPSAAASALMESFWPGLLSLYLRPHAALTWDLGDERILDQIAVRVPSADFAIRLLNETGPLAVAGAGLAGRAPFTEPALVSEVFGRNIDVIIDGGSTATDPDSPAALVSTVVDCTVAPPRIIRVGAIDQASLRQVWPEIRQDLD</sequence>
<evidence type="ECO:0000256" key="9">
    <source>
        <dbReference type="ARBA" id="ARBA00022840"/>
    </source>
</evidence>
<evidence type="ECO:0000313" key="13">
    <source>
        <dbReference type="EMBL" id="NBR94472.1"/>
    </source>
</evidence>
<evidence type="ECO:0000256" key="6">
    <source>
        <dbReference type="ARBA" id="ARBA00022694"/>
    </source>
</evidence>
<dbReference type="GO" id="GO:0006450">
    <property type="term" value="P:regulation of translational fidelity"/>
    <property type="evidence" value="ECO:0007669"/>
    <property type="project" value="TreeGrafter"/>
</dbReference>
<keyword evidence="4" id="KW-0963">Cytoplasm</keyword>
<evidence type="ECO:0000256" key="4">
    <source>
        <dbReference type="ARBA" id="ARBA00022490"/>
    </source>
</evidence>
<evidence type="ECO:0000259" key="12">
    <source>
        <dbReference type="PROSITE" id="PS51163"/>
    </source>
</evidence>
<evidence type="ECO:0000256" key="8">
    <source>
        <dbReference type="ARBA" id="ARBA00022741"/>
    </source>
</evidence>
<keyword evidence="8" id="KW-0547">Nucleotide-binding</keyword>
<dbReference type="GO" id="GO:0061710">
    <property type="term" value="F:L-threonylcarbamoyladenylate synthase"/>
    <property type="evidence" value="ECO:0007669"/>
    <property type="project" value="UniProtKB-EC"/>
</dbReference>
<dbReference type="InterPro" id="IPR006070">
    <property type="entry name" value="Sua5-like_dom"/>
</dbReference>
<gene>
    <name evidence="13" type="ORF">EBT44_06590</name>
</gene>
<dbReference type="InterPro" id="IPR017945">
    <property type="entry name" value="DHBP_synth_RibB-like_a/b_dom"/>
</dbReference>
<dbReference type="PROSITE" id="PS51163">
    <property type="entry name" value="YRDC"/>
    <property type="match status" value="1"/>
</dbReference>
<keyword evidence="6" id="KW-0819">tRNA processing</keyword>
<comment type="subcellular location">
    <subcellularLocation>
        <location evidence="1">Cytoplasm</location>
    </subcellularLocation>
</comment>
<protein>
    <recommendedName>
        <fullName evidence="10">L-threonylcarbamoyladenylate synthase</fullName>
        <ecNumber evidence="3">2.7.7.87</ecNumber>
    </recommendedName>
    <alternativeName>
        <fullName evidence="10">L-threonylcarbamoyladenylate synthase</fullName>
    </alternativeName>
</protein>
<dbReference type="GO" id="GO:0003725">
    <property type="term" value="F:double-stranded RNA binding"/>
    <property type="evidence" value="ECO:0007669"/>
    <property type="project" value="InterPro"/>
</dbReference>
<dbReference type="GO" id="GO:0005524">
    <property type="term" value="F:ATP binding"/>
    <property type="evidence" value="ECO:0007669"/>
    <property type="project" value="UniProtKB-KW"/>
</dbReference>
<comment type="caution">
    <text evidence="13">The sequence shown here is derived from an EMBL/GenBank/DDBJ whole genome shotgun (WGS) entry which is preliminary data.</text>
</comment>
<dbReference type="Proteomes" id="UP000740727">
    <property type="component" value="Unassembled WGS sequence"/>
</dbReference>
<accession>A0A965GDR0</accession>
<dbReference type="Pfam" id="PF01300">
    <property type="entry name" value="Sua5_yciO_yrdC"/>
    <property type="match status" value="1"/>
</dbReference>
<dbReference type="GO" id="GO:0005737">
    <property type="term" value="C:cytoplasm"/>
    <property type="evidence" value="ECO:0007669"/>
    <property type="project" value="UniProtKB-SubCell"/>
</dbReference>
<proteinExistence type="inferred from homology"/>
<dbReference type="PANTHER" id="PTHR17490:SF16">
    <property type="entry name" value="THREONYLCARBAMOYL-AMP SYNTHASE"/>
    <property type="match status" value="1"/>
</dbReference>
<keyword evidence="5" id="KW-0808">Transferase</keyword>
<evidence type="ECO:0000256" key="3">
    <source>
        <dbReference type="ARBA" id="ARBA00012584"/>
    </source>
</evidence>
<comment type="similarity">
    <text evidence="2">Belongs to the SUA5 family.</text>
</comment>
<keyword evidence="7" id="KW-0548">Nucleotidyltransferase</keyword>
<dbReference type="InterPro" id="IPR050156">
    <property type="entry name" value="TC-AMP_synthase_SUA5"/>
</dbReference>
<evidence type="ECO:0000256" key="1">
    <source>
        <dbReference type="ARBA" id="ARBA00004496"/>
    </source>
</evidence>
<dbReference type="AlphaFoldDB" id="A0A965GDR0"/>